<evidence type="ECO:0000313" key="2">
    <source>
        <dbReference type="EMBL" id="KAK1120089.1"/>
    </source>
</evidence>
<evidence type="ECO:0000256" key="1">
    <source>
        <dbReference type="SAM" id="MobiDB-lite"/>
    </source>
</evidence>
<sequence>MVLKAGKLYNSTELCGTDNDTFAGKYDQSNAGEIPQQNDREERTRSRTVPPKVDNRKSNLGNDQNPEEIEGYPVDNLSSTSRSFGA</sequence>
<dbReference type="Proteomes" id="UP001177670">
    <property type="component" value="Unassembled WGS sequence"/>
</dbReference>
<reference evidence="2" key="1">
    <citation type="submission" date="2021-10" db="EMBL/GenBank/DDBJ databases">
        <title>Melipona bicolor Genome sequencing and assembly.</title>
        <authorList>
            <person name="Araujo N.S."/>
            <person name="Arias M.C."/>
        </authorList>
    </citation>
    <scope>NUCLEOTIDE SEQUENCE</scope>
    <source>
        <strain evidence="2">USP_2M_L1-L4_2017</strain>
        <tissue evidence="2">Whole body</tissue>
    </source>
</reference>
<feature type="compositionally biased region" description="Polar residues" evidence="1">
    <location>
        <begin position="9"/>
        <end position="20"/>
    </location>
</feature>
<feature type="region of interest" description="Disordered" evidence="1">
    <location>
        <begin position="1"/>
        <end position="86"/>
    </location>
</feature>
<gene>
    <name evidence="2" type="ORF">K0M31_012813</name>
</gene>
<organism evidence="2 3">
    <name type="scientific">Melipona bicolor</name>
    <dbReference type="NCBI Taxonomy" id="60889"/>
    <lineage>
        <taxon>Eukaryota</taxon>
        <taxon>Metazoa</taxon>
        <taxon>Ecdysozoa</taxon>
        <taxon>Arthropoda</taxon>
        <taxon>Hexapoda</taxon>
        <taxon>Insecta</taxon>
        <taxon>Pterygota</taxon>
        <taxon>Neoptera</taxon>
        <taxon>Endopterygota</taxon>
        <taxon>Hymenoptera</taxon>
        <taxon>Apocrita</taxon>
        <taxon>Aculeata</taxon>
        <taxon>Apoidea</taxon>
        <taxon>Anthophila</taxon>
        <taxon>Apidae</taxon>
        <taxon>Melipona</taxon>
    </lineage>
</organism>
<accession>A0AA40KH44</accession>
<dbReference type="EMBL" id="JAHYIQ010000033">
    <property type="protein sequence ID" value="KAK1120089.1"/>
    <property type="molecule type" value="Genomic_DNA"/>
</dbReference>
<name>A0AA40KH44_9HYME</name>
<comment type="caution">
    <text evidence="2">The sequence shown here is derived from an EMBL/GenBank/DDBJ whole genome shotgun (WGS) entry which is preliminary data.</text>
</comment>
<dbReference type="AlphaFoldDB" id="A0AA40KH44"/>
<protein>
    <submittedName>
        <fullName evidence="2">Uncharacterized protein</fullName>
    </submittedName>
</protein>
<keyword evidence="3" id="KW-1185">Reference proteome</keyword>
<feature type="compositionally biased region" description="Polar residues" evidence="1">
    <location>
        <begin position="27"/>
        <end position="37"/>
    </location>
</feature>
<evidence type="ECO:0000313" key="3">
    <source>
        <dbReference type="Proteomes" id="UP001177670"/>
    </source>
</evidence>
<proteinExistence type="predicted"/>
<feature type="compositionally biased region" description="Polar residues" evidence="1">
    <location>
        <begin position="76"/>
        <end position="86"/>
    </location>
</feature>